<keyword evidence="3" id="KW-1185">Reference proteome</keyword>
<dbReference type="InterPro" id="IPR004119">
    <property type="entry name" value="EcKL"/>
</dbReference>
<dbReference type="AlphaFoldDB" id="A0AAN9Y4F9"/>
<dbReference type="InterPro" id="IPR011009">
    <property type="entry name" value="Kinase-like_dom_sf"/>
</dbReference>
<dbReference type="Proteomes" id="UP001367676">
    <property type="component" value="Unassembled WGS sequence"/>
</dbReference>
<dbReference type="Pfam" id="PF02958">
    <property type="entry name" value="EcKL"/>
    <property type="match status" value="1"/>
</dbReference>
<sequence>MEQLQTNTFVNDVAKTFFNSYANQFGGPGSQYVQFQVIDDSARRVNVIFNSFVGRILYMVGGILCGSKKMQLKLYDSQLYRSCWNVLAPWMTKEVWFCESILPAFLRARVRLHGVVPMLYAFEYQVLDTNSSKKCAVLWEHLDGFTMCDSSTLLDYQHLSMMARKIGQFHAFTFCVRARHPNFTCMSEPYYIAYRPSEPVVEILKRCLQPLIQAAANSSDTKYIEAVGRLQTLVADFGPPLMKPCIRDGGNACRVVCHKHYTQLNVAFKHESGVGQLTDMRIINWQWVGFASLGVDLVLLLVADGHQPRQHLQLLLNDYRTALSSSISVTNVTAPTYEQILNEVKICMPVALHIMGKRVLSSTTVYPSGERPYPPYLWNDQRITDTYKFMIEFDLI</sequence>
<dbReference type="SUPFAM" id="SSF56112">
    <property type="entry name" value="Protein kinase-like (PK-like)"/>
    <property type="match status" value="1"/>
</dbReference>
<gene>
    <name evidence="2" type="ORF">V9T40_007741</name>
</gene>
<evidence type="ECO:0000259" key="1">
    <source>
        <dbReference type="SMART" id="SM00587"/>
    </source>
</evidence>
<protein>
    <recommendedName>
        <fullName evidence="1">CHK kinase-like domain-containing protein</fullName>
    </recommendedName>
</protein>
<dbReference type="InterPro" id="IPR015897">
    <property type="entry name" value="CHK_kinase-like"/>
</dbReference>
<name>A0AAN9Y4F9_9HEMI</name>
<dbReference type="PANTHER" id="PTHR11012:SF30">
    <property type="entry name" value="PROTEIN KINASE-LIKE DOMAIN-CONTAINING"/>
    <property type="match status" value="1"/>
</dbReference>
<dbReference type="PANTHER" id="PTHR11012">
    <property type="entry name" value="PROTEIN KINASE-LIKE DOMAIN-CONTAINING"/>
    <property type="match status" value="1"/>
</dbReference>
<evidence type="ECO:0000313" key="3">
    <source>
        <dbReference type="Proteomes" id="UP001367676"/>
    </source>
</evidence>
<feature type="domain" description="CHK kinase-like" evidence="1">
    <location>
        <begin position="137"/>
        <end position="329"/>
    </location>
</feature>
<accession>A0AAN9Y4F9</accession>
<dbReference type="EMBL" id="JBBCAQ010000020">
    <property type="protein sequence ID" value="KAK7592989.1"/>
    <property type="molecule type" value="Genomic_DNA"/>
</dbReference>
<comment type="caution">
    <text evidence="2">The sequence shown here is derived from an EMBL/GenBank/DDBJ whole genome shotgun (WGS) entry which is preliminary data.</text>
</comment>
<proteinExistence type="predicted"/>
<reference evidence="2 3" key="1">
    <citation type="submission" date="2024-03" db="EMBL/GenBank/DDBJ databases">
        <title>Adaptation during the transition from Ophiocordyceps entomopathogen to insect associate is accompanied by gene loss and intensified selection.</title>
        <authorList>
            <person name="Ward C.M."/>
            <person name="Onetto C.A."/>
            <person name="Borneman A.R."/>
        </authorList>
    </citation>
    <scope>NUCLEOTIDE SEQUENCE [LARGE SCALE GENOMIC DNA]</scope>
    <source>
        <strain evidence="2">AWRI1</strain>
        <tissue evidence="2">Single Adult Female</tissue>
    </source>
</reference>
<organism evidence="2 3">
    <name type="scientific">Parthenolecanium corni</name>
    <dbReference type="NCBI Taxonomy" id="536013"/>
    <lineage>
        <taxon>Eukaryota</taxon>
        <taxon>Metazoa</taxon>
        <taxon>Ecdysozoa</taxon>
        <taxon>Arthropoda</taxon>
        <taxon>Hexapoda</taxon>
        <taxon>Insecta</taxon>
        <taxon>Pterygota</taxon>
        <taxon>Neoptera</taxon>
        <taxon>Paraneoptera</taxon>
        <taxon>Hemiptera</taxon>
        <taxon>Sternorrhyncha</taxon>
        <taxon>Coccoidea</taxon>
        <taxon>Coccidae</taxon>
        <taxon>Parthenolecanium</taxon>
    </lineage>
</organism>
<evidence type="ECO:0000313" key="2">
    <source>
        <dbReference type="EMBL" id="KAK7592989.1"/>
    </source>
</evidence>
<dbReference type="SMART" id="SM00587">
    <property type="entry name" value="CHK"/>
    <property type="match status" value="1"/>
</dbReference>